<gene>
    <name evidence="9" type="ordered locus">Hden_1629</name>
</gene>
<evidence type="ECO:0000256" key="7">
    <source>
        <dbReference type="RuleBase" id="RU366006"/>
    </source>
</evidence>
<dbReference type="InterPro" id="IPR036849">
    <property type="entry name" value="Enolase-like_C_sf"/>
</dbReference>
<dbReference type="GO" id="GO:0016855">
    <property type="term" value="F:racemase and epimerase activity, acting on amino acids and derivatives"/>
    <property type="evidence" value="ECO:0007669"/>
    <property type="project" value="UniProtKB-UniRule"/>
</dbReference>
<dbReference type="EMBL" id="CP002083">
    <property type="protein sequence ID" value="ADJ23436.1"/>
    <property type="molecule type" value="Genomic_DNA"/>
</dbReference>
<dbReference type="SFLD" id="SFLDS00001">
    <property type="entry name" value="Enolase"/>
    <property type="match status" value="1"/>
</dbReference>
<evidence type="ECO:0000256" key="2">
    <source>
        <dbReference type="ARBA" id="ARBA00022723"/>
    </source>
</evidence>
<dbReference type="Gene3D" id="3.30.390.10">
    <property type="entry name" value="Enolase-like, N-terminal domain"/>
    <property type="match status" value="1"/>
</dbReference>
<dbReference type="Pfam" id="PF02746">
    <property type="entry name" value="MR_MLE_N"/>
    <property type="match status" value="1"/>
</dbReference>
<accession>D8JYI4</accession>
<keyword evidence="3 6" id="KW-0460">Magnesium</keyword>
<feature type="active site" description="Proton acceptor; specific for (R)-substrate epimerization" evidence="5">
    <location>
        <position position="148"/>
    </location>
</feature>
<sequence>MSSLAIEVRSEVWPLKEAFTISRGAKTSAHVVVATVRDGQVSGRGEAVPYARYGETVESVLAQINDAASSIKAHADLARVLKPGAALNALDCAFWDLEAKRTGRTVAALADLPEPEAVDTAYTISLDTPETMAAKAVAALSLPILKLKLGGAGDADRMRAVRLARLDARLLVDANEAWTPELLPGLLAVAAECNVEVIEQPLPAGADEALASVTHLVPICADESVHTAADLARLNGLYDAVNIKLDKAGGLTGAIALEKAAQELGLKVMIGSMVATSLAVAPAMLLARNADWVDLDGPLLLARDRDPPIHIENGRIAPPERSLWG</sequence>
<dbReference type="NCBIfam" id="NF042940">
    <property type="entry name" value="racemase_DgcA"/>
    <property type="match status" value="1"/>
</dbReference>
<dbReference type="SFLD" id="SFLDF00010">
    <property type="entry name" value="dipeptide_epimerase"/>
    <property type="match status" value="1"/>
</dbReference>
<dbReference type="InterPro" id="IPR029017">
    <property type="entry name" value="Enolase-like_N"/>
</dbReference>
<reference evidence="10" key="1">
    <citation type="journal article" date="2011" name="J. Bacteriol.">
        <title>Genome sequences of eight morphologically diverse alphaproteobacteria.</title>
        <authorList>
            <consortium name="US DOE Joint Genome Institute"/>
            <person name="Brown P.J."/>
            <person name="Kysela D.T."/>
            <person name="Buechlein A."/>
            <person name="Hemmerich C."/>
            <person name="Brun Y.V."/>
        </authorList>
    </citation>
    <scope>NUCLEOTIDE SEQUENCE [LARGE SCALE GENOMIC DNA]</scope>
    <source>
        <strain evidence="10">ATCC 51888 / DSM 1869 / NCIB 11706 / TK 0415</strain>
    </source>
</reference>
<keyword evidence="10" id="KW-1185">Reference proteome</keyword>
<comment type="cofactor">
    <cofactor evidence="6 7">
        <name>Mg(2+)</name>
        <dbReference type="ChEBI" id="CHEBI:18420"/>
    </cofactor>
    <text evidence="6 7">Binds 1 Mg(2+) ion per subunit.</text>
</comment>
<keyword evidence="2 6" id="KW-0479">Metal-binding</keyword>
<proteinExistence type="inferred from homology"/>
<evidence type="ECO:0000313" key="9">
    <source>
        <dbReference type="EMBL" id="ADJ23436.1"/>
    </source>
</evidence>
<dbReference type="Pfam" id="PF13378">
    <property type="entry name" value="MR_MLE_C"/>
    <property type="match status" value="1"/>
</dbReference>
<dbReference type="STRING" id="582899.Hden_1629"/>
<dbReference type="SMART" id="SM00922">
    <property type="entry name" value="MR_MLE"/>
    <property type="match status" value="1"/>
</dbReference>
<evidence type="ECO:0000256" key="1">
    <source>
        <dbReference type="ARBA" id="ARBA00008031"/>
    </source>
</evidence>
<feature type="binding site" evidence="6">
    <location>
        <position position="199"/>
    </location>
    <ligand>
        <name>Mg(2+)</name>
        <dbReference type="ChEBI" id="CHEBI:18420"/>
    </ligand>
</feature>
<dbReference type="RefSeq" id="WP_013215595.1">
    <property type="nucleotide sequence ID" value="NC_014313.1"/>
</dbReference>
<dbReference type="SUPFAM" id="SSF54826">
    <property type="entry name" value="Enolase N-terminal domain-like"/>
    <property type="match status" value="1"/>
</dbReference>
<organism evidence="9 10">
    <name type="scientific">Hyphomicrobium denitrificans (strain ATCC 51888 / DSM 1869 / NCIMB 11706 / TK 0415)</name>
    <dbReference type="NCBI Taxonomy" id="582899"/>
    <lineage>
        <taxon>Bacteria</taxon>
        <taxon>Pseudomonadati</taxon>
        <taxon>Pseudomonadota</taxon>
        <taxon>Alphaproteobacteria</taxon>
        <taxon>Hyphomicrobiales</taxon>
        <taxon>Hyphomicrobiaceae</taxon>
        <taxon>Hyphomicrobium</taxon>
    </lineage>
</organism>
<dbReference type="PANTHER" id="PTHR48080">
    <property type="entry name" value="D-GALACTONATE DEHYDRATASE-RELATED"/>
    <property type="match status" value="1"/>
</dbReference>
<evidence type="ECO:0000256" key="4">
    <source>
        <dbReference type="ARBA" id="ARBA00023235"/>
    </source>
</evidence>
<feature type="active site" description="Proton acceptor; specific for (S)-substrate epimerization" evidence="5">
    <location>
        <position position="244"/>
    </location>
</feature>
<dbReference type="CDD" id="cd03319">
    <property type="entry name" value="L-Ala-DL-Glu_epimerase"/>
    <property type="match status" value="1"/>
</dbReference>
<dbReference type="InterPro" id="IPR029065">
    <property type="entry name" value="Enolase_C-like"/>
</dbReference>
<dbReference type="Proteomes" id="UP000002033">
    <property type="component" value="Chromosome"/>
</dbReference>
<feature type="domain" description="Mandelate racemase/muconate lactonizing enzyme C-terminal" evidence="8">
    <location>
        <begin position="129"/>
        <end position="220"/>
    </location>
</feature>
<dbReference type="GO" id="GO:0046872">
    <property type="term" value="F:metal ion binding"/>
    <property type="evidence" value="ECO:0007669"/>
    <property type="project" value="UniProtKB-KW"/>
</dbReference>
<dbReference type="EC" id="5.1.1.-" evidence="7"/>
<evidence type="ECO:0000313" key="10">
    <source>
        <dbReference type="Proteomes" id="UP000002033"/>
    </source>
</evidence>
<dbReference type="SFLD" id="SFLDG00180">
    <property type="entry name" value="muconate_cycloisomerase"/>
    <property type="match status" value="1"/>
</dbReference>
<dbReference type="eggNOG" id="COG4948">
    <property type="taxonomic scope" value="Bacteria"/>
</dbReference>
<evidence type="ECO:0000256" key="5">
    <source>
        <dbReference type="PIRSR" id="PIRSR634603-1"/>
    </source>
</evidence>
<dbReference type="SUPFAM" id="SSF51604">
    <property type="entry name" value="Enolase C-terminal domain-like"/>
    <property type="match status" value="1"/>
</dbReference>
<evidence type="ECO:0000259" key="8">
    <source>
        <dbReference type="SMART" id="SM00922"/>
    </source>
</evidence>
<comment type="similarity">
    <text evidence="1 7">Belongs to the mandelate racemase/muconate lactonizing enzyme family.</text>
</comment>
<dbReference type="PANTHER" id="PTHR48080:SF3">
    <property type="entry name" value="ENOLASE SUPERFAMILY MEMBER DDB_G0284701"/>
    <property type="match status" value="1"/>
</dbReference>
<feature type="binding site" evidence="6">
    <location>
        <position position="173"/>
    </location>
    <ligand>
        <name>Mg(2+)</name>
        <dbReference type="ChEBI" id="CHEBI:18420"/>
    </ligand>
</feature>
<dbReference type="InterPro" id="IPR013341">
    <property type="entry name" value="Mandelate_racemase_N_dom"/>
</dbReference>
<dbReference type="KEGG" id="hdn:Hden_1629"/>
<protein>
    <recommendedName>
        <fullName evidence="7">Dipeptide epimerase</fullName>
        <ecNumber evidence="7">5.1.1.-</ecNumber>
    </recommendedName>
</protein>
<dbReference type="InterPro" id="IPR013342">
    <property type="entry name" value="Mandelate_racemase_C"/>
</dbReference>
<dbReference type="AlphaFoldDB" id="D8JYI4"/>
<dbReference type="InterPro" id="IPR034603">
    <property type="entry name" value="Dipeptide_epimerase"/>
</dbReference>
<dbReference type="HOGENOM" id="CLU_030273_4_3_5"/>
<keyword evidence="4 7" id="KW-0413">Isomerase</keyword>
<name>D8JYI4_HYPDA</name>
<evidence type="ECO:0000256" key="6">
    <source>
        <dbReference type="PIRSR" id="PIRSR634603-3"/>
    </source>
</evidence>
<dbReference type="InterPro" id="IPR034593">
    <property type="entry name" value="DgoD-like"/>
</dbReference>
<feature type="binding site" evidence="6">
    <location>
        <position position="222"/>
    </location>
    <ligand>
        <name>Mg(2+)</name>
        <dbReference type="ChEBI" id="CHEBI:18420"/>
    </ligand>
</feature>
<dbReference type="OrthoDB" id="9782675at2"/>
<evidence type="ECO:0000256" key="3">
    <source>
        <dbReference type="ARBA" id="ARBA00022842"/>
    </source>
</evidence>
<dbReference type="Gene3D" id="3.20.20.120">
    <property type="entry name" value="Enolase-like C-terminal domain"/>
    <property type="match status" value="1"/>
</dbReference>